<keyword evidence="2" id="KW-0238">DNA-binding</keyword>
<dbReference type="EMBL" id="FNID01000002">
    <property type="protein sequence ID" value="SDM63033.1"/>
    <property type="molecule type" value="Genomic_DNA"/>
</dbReference>
<reference evidence="5 6" key="1">
    <citation type="submission" date="2016-10" db="EMBL/GenBank/DDBJ databases">
        <authorList>
            <person name="de Groot N.N."/>
        </authorList>
    </citation>
    <scope>NUCLEOTIDE SEQUENCE [LARGE SCALE GENOMIC DNA]</scope>
    <source>
        <strain evidence="5 6">CGMCC 1.5012</strain>
    </source>
</reference>
<dbReference type="OrthoDB" id="308642at2"/>
<dbReference type="GO" id="GO:0003700">
    <property type="term" value="F:DNA-binding transcription factor activity"/>
    <property type="evidence" value="ECO:0007669"/>
    <property type="project" value="TreeGrafter"/>
</dbReference>
<organism evidence="5 6">
    <name type="scientific">Acetanaerobacterium elongatum</name>
    <dbReference type="NCBI Taxonomy" id="258515"/>
    <lineage>
        <taxon>Bacteria</taxon>
        <taxon>Bacillati</taxon>
        <taxon>Bacillota</taxon>
        <taxon>Clostridia</taxon>
        <taxon>Eubacteriales</taxon>
        <taxon>Oscillospiraceae</taxon>
        <taxon>Acetanaerobacterium</taxon>
    </lineage>
</organism>
<dbReference type="AlphaFoldDB" id="A0A1G9USZ2"/>
<protein>
    <submittedName>
        <fullName evidence="5">Transcriptional regulator, LacI family</fullName>
    </submittedName>
</protein>
<keyword evidence="1" id="KW-0805">Transcription regulation</keyword>
<dbReference type="InterPro" id="IPR046335">
    <property type="entry name" value="LacI/GalR-like_sensor"/>
</dbReference>
<dbReference type="InterPro" id="IPR000843">
    <property type="entry name" value="HTH_LacI"/>
</dbReference>
<keyword evidence="6" id="KW-1185">Reference proteome</keyword>
<accession>A0A1G9USZ2</accession>
<evidence type="ECO:0000259" key="4">
    <source>
        <dbReference type="PROSITE" id="PS50932"/>
    </source>
</evidence>
<evidence type="ECO:0000313" key="5">
    <source>
        <dbReference type="EMBL" id="SDM63033.1"/>
    </source>
</evidence>
<dbReference type="Gene3D" id="3.40.50.2300">
    <property type="match status" value="2"/>
</dbReference>
<name>A0A1G9USZ2_9FIRM</name>
<dbReference type="PANTHER" id="PTHR30146:SF109">
    <property type="entry name" value="HTH-TYPE TRANSCRIPTIONAL REGULATOR GALS"/>
    <property type="match status" value="1"/>
</dbReference>
<dbReference type="GO" id="GO:0000976">
    <property type="term" value="F:transcription cis-regulatory region binding"/>
    <property type="evidence" value="ECO:0007669"/>
    <property type="project" value="TreeGrafter"/>
</dbReference>
<evidence type="ECO:0000256" key="2">
    <source>
        <dbReference type="ARBA" id="ARBA00023125"/>
    </source>
</evidence>
<feature type="domain" description="HTH lacI-type" evidence="4">
    <location>
        <begin position="4"/>
        <end position="58"/>
    </location>
</feature>
<keyword evidence="3" id="KW-0804">Transcription</keyword>
<evidence type="ECO:0000256" key="1">
    <source>
        <dbReference type="ARBA" id="ARBA00023015"/>
    </source>
</evidence>
<dbReference type="Pfam" id="PF13377">
    <property type="entry name" value="Peripla_BP_3"/>
    <property type="match status" value="1"/>
</dbReference>
<dbReference type="CDD" id="cd01392">
    <property type="entry name" value="HTH_LacI"/>
    <property type="match status" value="1"/>
</dbReference>
<evidence type="ECO:0000256" key="3">
    <source>
        <dbReference type="ARBA" id="ARBA00023163"/>
    </source>
</evidence>
<dbReference type="SUPFAM" id="SSF47413">
    <property type="entry name" value="lambda repressor-like DNA-binding domains"/>
    <property type="match status" value="1"/>
</dbReference>
<evidence type="ECO:0000313" key="6">
    <source>
        <dbReference type="Proteomes" id="UP000199182"/>
    </source>
</evidence>
<dbReference type="PROSITE" id="PS00356">
    <property type="entry name" value="HTH_LACI_1"/>
    <property type="match status" value="1"/>
</dbReference>
<gene>
    <name evidence="5" type="ORF">SAMN05192585_102116</name>
</gene>
<dbReference type="Gene3D" id="1.10.260.40">
    <property type="entry name" value="lambda repressor-like DNA-binding domains"/>
    <property type="match status" value="1"/>
</dbReference>
<dbReference type="CDD" id="cd06267">
    <property type="entry name" value="PBP1_LacI_sugar_binding-like"/>
    <property type="match status" value="1"/>
</dbReference>
<dbReference type="STRING" id="258515.SAMN05192585_102116"/>
<dbReference type="Proteomes" id="UP000199182">
    <property type="component" value="Unassembled WGS sequence"/>
</dbReference>
<dbReference type="PANTHER" id="PTHR30146">
    <property type="entry name" value="LACI-RELATED TRANSCRIPTIONAL REPRESSOR"/>
    <property type="match status" value="1"/>
</dbReference>
<dbReference type="PROSITE" id="PS50932">
    <property type="entry name" value="HTH_LACI_2"/>
    <property type="match status" value="1"/>
</dbReference>
<dbReference type="SMART" id="SM00354">
    <property type="entry name" value="HTH_LACI"/>
    <property type="match status" value="1"/>
</dbReference>
<dbReference type="SUPFAM" id="SSF53822">
    <property type="entry name" value="Periplasmic binding protein-like I"/>
    <property type="match status" value="1"/>
</dbReference>
<dbReference type="InterPro" id="IPR028082">
    <property type="entry name" value="Peripla_BP_I"/>
</dbReference>
<dbReference type="Pfam" id="PF00356">
    <property type="entry name" value="LacI"/>
    <property type="match status" value="1"/>
</dbReference>
<proteinExistence type="predicted"/>
<dbReference type="RefSeq" id="WP_092637650.1">
    <property type="nucleotide sequence ID" value="NZ_FNID01000002.1"/>
</dbReference>
<dbReference type="InterPro" id="IPR010982">
    <property type="entry name" value="Lambda_DNA-bd_dom_sf"/>
</dbReference>
<sequence length="331" mass="36752">MPKANMRDVAKYANVSVATVSHVINNTRFVAEETRQRVLASIVELGYSPDAMARIFKTGRKNLIGFIVPDIANEFFSTIIEEVEGVIGKENFKLIVSNTKETKSREAENIRVLASGIVDGLIIASTMESYHELEKLIPEGLPMVFIDRALPDCPCDTITISNYQSVYQGVEALILEGHSKIGYITGLPRLSTTAERLSAYRDAMEAYHLPVEEGFVQTGDSMSKSAVLHVDALIGIGCTALVVSNNVMADDVLYYLNEKDIKIGRDIAILGYNDGDRVNYNMRRMHMVRQPTVALGRTAGQQILDRIANVNLPVRHTMLQSTFVKRENIVK</sequence>